<dbReference type="AlphaFoldDB" id="A0A2K2C374"/>
<accession>A0A2K2C374</accession>
<evidence type="ECO:0000313" key="1">
    <source>
        <dbReference type="EMBL" id="PNT56469.1"/>
    </source>
</evidence>
<dbReference type="Proteomes" id="UP000006729">
    <property type="component" value="Chromosome 1"/>
</dbReference>
<sequence>MIMNCPYNLKATRYPQFCFECKVCPFMIYPTIILVKLSTWLGLLMMEDSIFSVLFLDSLNRSFLMYRLYALL</sequence>
<proteinExistence type="predicted"/>
<evidence type="ECO:0000313" key="2">
    <source>
        <dbReference type="Proteomes" id="UP000006729"/>
    </source>
</evidence>
<gene>
    <name evidence="1" type="ORF">POPTR_001G247900</name>
</gene>
<keyword evidence="2" id="KW-1185">Reference proteome</keyword>
<dbReference type="InParanoid" id="A0A2K2C374"/>
<organism evidence="1 2">
    <name type="scientific">Populus trichocarpa</name>
    <name type="common">Western balsam poplar</name>
    <name type="synonym">Populus balsamifera subsp. trichocarpa</name>
    <dbReference type="NCBI Taxonomy" id="3694"/>
    <lineage>
        <taxon>Eukaryota</taxon>
        <taxon>Viridiplantae</taxon>
        <taxon>Streptophyta</taxon>
        <taxon>Embryophyta</taxon>
        <taxon>Tracheophyta</taxon>
        <taxon>Spermatophyta</taxon>
        <taxon>Magnoliopsida</taxon>
        <taxon>eudicotyledons</taxon>
        <taxon>Gunneridae</taxon>
        <taxon>Pentapetalae</taxon>
        <taxon>rosids</taxon>
        <taxon>fabids</taxon>
        <taxon>Malpighiales</taxon>
        <taxon>Salicaceae</taxon>
        <taxon>Saliceae</taxon>
        <taxon>Populus</taxon>
    </lineage>
</organism>
<protein>
    <submittedName>
        <fullName evidence="1">Uncharacterized protein</fullName>
    </submittedName>
</protein>
<name>A0A2K2C374_POPTR</name>
<dbReference type="EMBL" id="CM009290">
    <property type="protein sequence ID" value="PNT56469.1"/>
    <property type="molecule type" value="Genomic_DNA"/>
</dbReference>
<reference evidence="1 2" key="1">
    <citation type="journal article" date="2006" name="Science">
        <title>The genome of black cottonwood, Populus trichocarpa (Torr. &amp; Gray).</title>
        <authorList>
            <person name="Tuskan G.A."/>
            <person name="Difazio S."/>
            <person name="Jansson S."/>
            <person name="Bohlmann J."/>
            <person name="Grigoriev I."/>
            <person name="Hellsten U."/>
            <person name="Putnam N."/>
            <person name="Ralph S."/>
            <person name="Rombauts S."/>
            <person name="Salamov A."/>
            <person name="Schein J."/>
            <person name="Sterck L."/>
            <person name="Aerts A."/>
            <person name="Bhalerao R.R."/>
            <person name="Bhalerao R.P."/>
            <person name="Blaudez D."/>
            <person name="Boerjan W."/>
            <person name="Brun A."/>
            <person name="Brunner A."/>
            <person name="Busov V."/>
            <person name="Campbell M."/>
            <person name="Carlson J."/>
            <person name="Chalot M."/>
            <person name="Chapman J."/>
            <person name="Chen G.L."/>
            <person name="Cooper D."/>
            <person name="Coutinho P.M."/>
            <person name="Couturier J."/>
            <person name="Covert S."/>
            <person name="Cronk Q."/>
            <person name="Cunningham R."/>
            <person name="Davis J."/>
            <person name="Degroeve S."/>
            <person name="Dejardin A."/>
            <person name="Depamphilis C."/>
            <person name="Detter J."/>
            <person name="Dirks B."/>
            <person name="Dubchak I."/>
            <person name="Duplessis S."/>
            <person name="Ehlting J."/>
            <person name="Ellis B."/>
            <person name="Gendler K."/>
            <person name="Goodstein D."/>
            <person name="Gribskov M."/>
            <person name="Grimwood J."/>
            <person name="Groover A."/>
            <person name="Gunter L."/>
            <person name="Hamberger B."/>
            <person name="Heinze B."/>
            <person name="Helariutta Y."/>
            <person name="Henrissat B."/>
            <person name="Holligan D."/>
            <person name="Holt R."/>
            <person name="Huang W."/>
            <person name="Islam-Faridi N."/>
            <person name="Jones S."/>
            <person name="Jones-Rhoades M."/>
            <person name="Jorgensen R."/>
            <person name="Joshi C."/>
            <person name="Kangasjarvi J."/>
            <person name="Karlsson J."/>
            <person name="Kelleher C."/>
            <person name="Kirkpatrick R."/>
            <person name="Kirst M."/>
            <person name="Kohler A."/>
            <person name="Kalluri U."/>
            <person name="Larimer F."/>
            <person name="Leebens-Mack J."/>
            <person name="Leple J.C."/>
            <person name="Locascio P."/>
            <person name="Lou Y."/>
            <person name="Lucas S."/>
            <person name="Martin F."/>
            <person name="Montanini B."/>
            <person name="Napoli C."/>
            <person name="Nelson D.R."/>
            <person name="Nelson C."/>
            <person name="Nieminen K."/>
            <person name="Nilsson O."/>
            <person name="Pereda V."/>
            <person name="Peter G."/>
            <person name="Philippe R."/>
            <person name="Pilate G."/>
            <person name="Poliakov A."/>
            <person name="Razumovskaya J."/>
            <person name="Richardson P."/>
            <person name="Rinaldi C."/>
            <person name="Ritland K."/>
            <person name="Rouze P."/>
            <person name="Ryaboy D."/>
            <person name="Schmutz J."/>
            <person name="Schrader J."/>
            <person name="Segerman B."/>
            <person name="Shin H."/>
            <person name="Siddiqui A."/>
            <person name="Sterky F."/>
            <person name="Terry A."/>
            <person name="Tsai C.J."/>
            <person name="Uberbacher E."/>
            <person name="Unneberg P."/>
            <person name="Vahala J."/>
            <person name="Wall K."/>
            <person name="Wessler S."/>
            <person name="Yang G."/>
            <person name="Yin T."/>
            <person name="Douglas C."/>
            <person name="Marra M."/>
            <person name="Sandberg G."/>
            <person name="Van de Peer Y."/>
            <person name="Rokhsar D."/>
        </authorList>
    </citation>
    <scope>NUCLEOTIDE SEQUENCE [LARGE SCALE GENOMIC DNA]</scope>
    <source>
        <strain evidence="2">cv. Nisqually</strain>
    </source>
</reference>